<organism evidence="1 2">
    <name type="scientific">Centipeda periodontii DSM 2778</name>
    <dbReference type="NCBI Taxonomy" id="888060"/>
    <lineage>
        <taxon>Bacteria</taxon>
        <taxon>Bacillati</taxon>
        <taxon>Bacillota</taxon>
        <taxon>Negativicutes</taxon>
        <taxon>Selenomonadales</taxon>
        <taxon>Selenomonadaceae</taxon>
        <taxon>Centipeda</taxon>
    </lineage>
</organism>
<evidence type="ECO:0000313" key="1">
    <source>
        <dbReference type="EMBL" id="EGK61435.1"/>
    </source>
</evidence>
<dbReference type="EMBL" id="AFHQ01000017">
    <property type="protein sequence ID" value="EGK61435.1"/>
    <property type="molecule type" value="Genomic_DNA"/>
</dbReference>
<protein>
    <submittedName>
        <fullName evidence="1">Uncharacterized protein</fullName>
    </submittedName>
</protein>
<gene>
    <name evidence="1" type="ORF">HMPREF9081_0516</name>
</gene>
<dbReference type="HOGENOM" id="CLU_3249076_0_0_9"/>
<dbReference type="Proteomes" id="UP000004067">
    <property type="component" value="Unassembled WGS sequence"/>
</dbReference>
<evidence type="ECO:0000313" key="2">
    <source>
        <dbReference type="Proteomes" id="UP000004067"/>
    </source>
</evidence>
<reference evidence="1 2" key="1">
    <citation type="submission" date="2011-04" db="EMBL/GenBank/DDBJ databases">
        <authorList>
            <person name="Muzny D."/>
            <person name="Qin X."/>
            <person name="Deng J."/>
            <person name="Jiang H."/>
            <person name="Liu Y."/>
            <person name="Qu J."/>
            <person name="Song X.-Z."/>
            <person name="Zhang L."/>
            <person name="Thornton R."/>
            <person name="Coyle M."/>
            <person name="Francisco L."/>
            <person name="Jackson L."/>
            <person name="Javaid M."/>
            <person name="Korchina V."/>
            <person name="Kovar C."/>
            <person name="Mata R."/>
            <person name="Mathew T."/>
            <person name="Ngo R."/>
            <person name="Nguyen L."/>
            <person name="Nguyen N."/>
            <person name="Okwuonu G."/>
            <person name="Ongeri F."/>
            <person name="Pham C."/>
            <person name="Simmons D."/>
            <person name="Wilczek-Boney K."/>
            <person name="Hale W."/>
            <person name="Jakkamsetti A."/>
            <person name="Pham P."/>
            <person name="Ruth R."/>
            <person name="San Lucas F."/>
            <person name="Warren J."/>
            <person name="Zhang J."/>
            <person name="Zhao Z."/>
            <person name="Zhou C."/>
            <person name="Zhu D."/>
            <person name="Lee S."/>
            <person name="Bess C."/>
            <person name="Blankenburg K."/>
            <person name="Forbes L."/>
            <person name="Fu Q."/>
            <person name="Gubbala S."/>
            <person name="Hirani K."/>
            <person name="Jayaseelan J.C."/>
            <person name="Lara F."/>
            <person name="Munidasa M."/>
            <person name="Palculict T."/>
            <person name="Patil S."/>
            <person name="Pu L.-L."/>
            <person name="Saada N."/>
            <person name="Tang L."/>
            <person name="Weissenberger G."/>
            <person name="Zhu Y."/>
            <person name="Hemphill L."/>
            <person name="Shang Y."/>
            <person name="Youmans B."/>
            <person name="Ayvaz T."/>
            <person name="Ross M."/>
            <person name="Santibanez J."/>
            <person name="Aqrawi P."/>
            <person name="Gross S."/>
            <person name="Joshi V."/>
            <person name="Fowler G."/>
            <person name="Nazareth L."/>
            <person name="Reid J."/>
            <person name="Worley K."/>
            <person name="Petrosino J."/>
            <person name="Highlander S."/>
            <person name="Gibbs R."/>
        </authorList>
    </citation>
    <scope>NUCLEOTIDE SEQUENCE [LARGE SCALE GENOMIC DNA]</scope>
    <source>
        <strain evidence="1 2">DSM 2778</strain>
    </source>
</reference>
<accession>F5RJU5</accession>
<dbReference type="AlphaFoldDB" id="F5RJU5"/>
<comment type="caution">
    <text evidence="1">The sequence shown here is derived from an EMBL/GenBank/DDBJ whole genome shotgun (WGS) entry which is preliminary data.</text>
</comment>
<keyword evidence="2" id="KW-1185">Reference proteome</keyword>
<sequence length="42" mass="4657">MNSFQHSHAYPSRNLSGSMIIVTEECGCDVPKQTLVEQAGKY</sequence>
<name>F5RJU5_9FIRM</name>
<proteinExistence type="predicted"/>
<dbReference type="STRING" id="888060.HMPREF9081_0516"/>